<dbReference type="RefSeq" id="WP_079489631.1">
    <property type="nucleotide sequence ID" value="NZ_FUZT01000002.1"/>
</dbReference>
<evidence type="ECO:0000313" key="2">
    <source>
        <dbReference type="Proteomes" id="UP000190285"/>
    </source>
</evidence>
<dbReference type="AlphaFoldDB" id="A0A1T5J311"/>
<sequence>MNLKIAVIGSEDTVDRILEVTKEFEGKAEFMPFKYKDKSQTIEYTKEIQKNSDAIIFSGEAPYTIALNAGVIKKPSVYVPRKGTSLYKVLWKMRDDNIDIKRISTEILSTEEVVETMEELEVDFEKIYNYDFDHSFKFEHKELADFHYNLWKDGKISAAVTGFTNIFYMLKDRGMPVYKLYPTKPLIREYINKAILLGKVKKVQQSQTAVQIVKIRNRGESFSSDYEFMMIKNKLESKLIKYTRDNFGSLFPLGRDEYLIFTNRGSIENIYNIFNFHSEIYIEEDSKIILSSGIGFGNTVYESEINARIALSHSIKRNYNCTFIMDESSNVSGPFSNEEDKRFTYDMSSGKNEEIRELAEKTSLSPVYISKLRGLIEKIDRNIVDANVVSSYLGISTRSARRILNVLVKSGFGKVKHTESKAKTGRPRKIYEINI</sequence>
<dbReference type="EMBL" id="FUZT01000002">
    <property type="protein sequence ID" value="SKC45608.1"/>
    <property type="molecule type" value="Genomic_DNA"/>
</dbReference>
<reference evidence="1 2" key="1">
    <citation type="submission" date="2017-02" db="EMBL/GenBank/DDBJ databases">
        <authorList>
            <person name="Peterson S.W."/>
        </authorList>
    </citation>
    <scope>NUCLEOTIDE SEQUENCE [LARGE SCALE GENOMIC DNA]</scope>
    <source>
        <strain evidence="1 2">M1</strain>
    </source>
</reference>
<name>A0A1T5J311_9FIRM</name>
<accession>A0A1T5J311</accession>
<keyword evidence="2" id="KW-1185">Reference proteome</keyword>
<proteinExistence type="predicted"/>
<protein>
    <recommendedName>
        <fullName evidence="3">Transcriptional regulator</fullName>
    </recommendedName>
</protein>
<dbReference type="Gene3D" id="3.30.70.270">
    <property type="match status" value="1"/>
</dbReference>
<evidence type="ECO:0008006" key="3">
    <source>
        <dbReference type="Google" id="ProtNLM"/>
    </source>
</evidence>
<dbReference type="STRING" id="36842.SAMN02194393_00865"/>
<dbReference type="Proteomes" id="UP000190285">
    <property type="component" value="Unassembled WGS sequence"/>
</dbReference>
<evidence type="ECO:0000313" key="1">
    <source>
        <dbReference type="EMBL" id="SKC45608.1"/>
    </source>
</evidence>
<dbReference type="InterPro" id="IPR043128">
    <property type="entry name" value="Rev_trsase/Diguanyl_cyclase"/>
</dbReference>
<organism evidence="1 2">
    <name type="scientific">Maledivibacter halophilus</name>
    <dbReference type="NCBI Taxonomy" id="36842"/>
    <lineage>
        <taxon>Bacteria</taxon>
        <taxon>Bacillati</taxon>
        <taxon>Bacillota</taxon>
        <taxon>Clostridia</taxon>
        <taxon>Peptostreptococcales</taxon>
        <taxon>Caminicellaceae</taxon>
        <taxon>Maledivibacter</taxon>
    </lineage>
</organism>
<gene>
    <name evidence="1" type="ORF">SAMN02194393_00865</name>
</gene>
<dbReference type="OrthoDB" id="4986073at2"/>